<dbReference type="EMBL" id="QEFH01000003">
    <property type="protein sequence ID" value="PVU71595.1"/>
    <property type="molecule type" value="Genomic_DNA"/>
</dbReference>
<proteinExistence type="predicted"/>
<sequence>MNPPPDPDGTQWYEWNYTYFFVNNYTENINVPVSQTLYGAGWVNATAPFHQSQSTGSWGLPTLYNNLDQSQAIQTGFCTPLTKIFPGYNFTEASVYCPQGKWDLFPNYPAQPTSYLPYFFSGYLCHYQGSCPVTDNPNLTSIPYYYQGPPTYKTATDINRLAEFIIPQQYLNKICEEEFGTSYSGPSQQCGGQEMIVGAFYRGKVNIPSNCQQVFIDYPWHEVIRLYISFLNKSGEPDYVFLAADPLCEYNLNGEIIDCPTGVFDNVQNVNGIIVGKDCPLVYIGNENSNSEGFYRFNITKWVIDDRDPNTNQFIISAVYYDPHSEGNGVAMARAYCITNSGNKEELNAYIYQGSGESISLGYPIPPNTNTYVYYIYLPMDVPFLGGYLVAELTVW</sequence>
<reference evidence="1 2" key="1">
    <citation type="journal article" date="2015" name="Appl. Environ. Microbiol.">
        <title>Nanoarchaeota, Their Sulfolobales Host, and Nanoarchaeota Virus Distribution across Yellowstone National Park Hot Springs.</title>
        <authorList>
            <person name="Munson-McGee J.H."/>
            <person name="Field E.K."/>
            <person name="Bateson M."/>
            <person name="Rooney C."/>
            <person name="Stepanauskas R."/>
            <person name="Young M.J."/>
        </authorList>
    </citation>
    <scope>NUCLEOTIDE SEQUENCE [LARGE SCALE GENOMIC DNA]</scope>
    <source>
        <strain evidence="1">SCGC AB-777_O03</strain>
    </source>
</reference>
<organism evidence="1 2">
    <name type="scientific">Nanobsidianus stetteri</name>
    <dbReference type="NCBI Taxonomy" id="1294122"/>
    <lineage>
        <taxon>Archaea</taxon>
        <taxon>Nanobdellota</taxon>
        <taxon>Candidatus Nanoarchaeia</taxon>
        <taxon>Nanoarchaeales</taxon>
        <taxon>Nanopusillaceae</taxon>
        <taxon>Candidatus Nanobsidianus</taxon>
    </lineage>
</organism>
<gene>
    <name evidence="1" type="ORF">DDW05_00630</name>
</gene>
<name>A0A2T9WUT3_NANST</name>
<dbReference type="Proteomes" id="UP000245908">
    <property type="component" value="Unassembled WGS sequence"/>
</dbReference>
<dbReference type="AlphaFoldDB" id="A0A2T9WUT3"/>
<evidence type="ECO:0000313" key="1">
    <source>
        <dbReference type="EMBL" id="PVU71595.1"/>
    </source>
</evidence>
<accession>A0A2T9WUT3</accession>
<protein>
    <submittedName>
        <fullName evidence="1">Uncharacterized protein</fullName>
    </submittedName>
</protein>
<comment type="caution">
    <text evidence="1">The sequence shown here is derived from an EMBL/GenBank/DDBJ whole genome shotgun (WGS) entry which is preliminary data.</text>
</comment>
<evidence type="ECO:0000313" key="2">
    <source>
        <dbReference type="Proteomes" id="UP000245908"/>
    </source>
</evidence>